<name>A0A7J8YPE5_GOSAI</name>
<protein>
    <submittedName>
        <fullName evidence="3">Uncharacterized protein</fullName>
    </submittedName>
</protein>
<proteinExistence type="predicted"/>
<evidence type="ECO:0000256" key="1">
    <source>
        <dbReference type="ARBA" id="ARBA00022478"/>
    </source>
</evidence>
<accession>A0A7J8YPE5</accession>
<dbReference type="InterPro" id="IPR036603">
    <property type="entry name" value="RBP11-like"/>
</dbReference>
<evidence type="ECO:0000313" key="4">
    <source>
        <dbReference type="Proteomes" id="UP000593577"/>
    </source>
</evidence>
<organism evidence="3 4">
    <name type="scientific">Gossypium aridum</name>
    <name type="common">American cotton</name>
    <name type="synonym">Erioxylum aridum</name>
    <dbReference type="NCBI Taxonomy" id="34290"/>
    <lineage>
        <taxon>Eukaryota</taxon>
        <taxon>Viridiplantae</taxon>
        <taxon>Streptophyta</taxon>
        <taxon>Embryophyta</taxon>
        <taxon>Tracheophyta</taxon>
        <taxon>Spermatophyta</taxon>
        <taxon>Magnoliopsida</taxon>
        <taxon>eudicotyledons</taxon>
        <taxon>Gunneridae</taxon>
        <taxon>Pentapetalae</taxon>
        <taxon>rosids</taxon>
        <taxon>malvids</taxon>
        <taxon>Malvales</taxon>
        <taxon>Malvaceae</taxon>
        <taxon>Malvoideae</taxon>
        <taxon>Gossypium</taxon>
    </lineage>
</organism>
<evidence type="ECO:0000313" key="3">
    <source>
        <dbReference type="EMBL" id="MBA0701405.1"/>
    </source>
</evidence>
<keyword evidence="1" id="KW-0240">DNA-directed RNA polymerase</keyword>
<dbReference type="GO" id="GO:0046983">
    <property type="term" value="F:protein dimerization activity"/>
    <property type="evidence" value="ECO:0007669"/>
    <property type="project" value="InterPro"/>
</dbReference>
<comment type="caution">
    <text evidence="3">The sequence shown here is derived from an EMBL/GenBank/DDBJ whole genome shotgun (WGS) entry which is preliminary data.</text>
</comment>
<evidence type="ECO:0000256" key="2">
    <source>
        <dbReference type="ARBA" id="ARBA00023163"/>
    </source>
</evidence>
<dbReference type="SUPFAM" id="SSF55257">
    <property type="entry name" value="RBP11-like subunits of RNA polymerase"/>
    <property type="match status" value="1"/>
</dbReference>
<dbReference type="Proteomes" id="UP000593577">
    <property type="component" value="Unassembled WGS sequence"/>
</dbReference>
<dbReference type="EMBL" id="JABFAA010257560">
    <property type="protein sequence ID" value="MBA0701405.1"/>
    <property type="molecule type" value="Genomic_DNA"/>
</dbReference>
<keyword evidence="4" id="KW-1185">Reference proteome</keyword>
<dbReference type="GO" id="GO:0006351">
    <property type="term" value="P:DNA-templated transcription"/>
    <property type="evidence" value="ECO:0007669"/>
    <property type="project" value="InterPro"/>
</dbReference>
<dbReference type="AlphaFoldDB" id="A0A7J8YPE5"/>
<dbReference type="GO" id="GO:0000428">
    <property type="term" value="C:DNA-directed RNA polymerase complex"/>
    <property type="evidence" value="ECO:0007669"/>
    <property type="project" value="UniProtKB-KW"/>
</dbReference>
<gene>
    <name evidence="3" type="ORF">Goari_022642</name>
</gene>
<reference evidence="3 4" key="1">
    <citation type="journal article" date="2019" name="Genome Biol. Evol.">
        <title>Insights into the evolution of the New World diploid cottons (Gossypium, subgenus Houzingenia) based on genome sequencing.</title>
        <authorList>
            <person name="Grover C.E."/>
            <person name="Arick M.A. 2nd"/>
            <person name="Thrash A."/>
            <person name="Conover J.L."/>
            <person name="Sanders W.S."/>
            <person name="Peterson D.G."/>
            <person name="Frelichowski J.E."/>
            <person name="Scheffler J.A."/>
            <person name="Scheffler B.E."/>
            <person name="Wendel J.F."/>
        </authorList>
    </citation>
    <scope>NUCLEOTIDE SEQUENCE [LARGE SCALE GENOMIC DNA]</scope>
    <source>
        <strain evidence="3">185</strain>
        <tissue evidence="3">Leaf</tissue>
    </source>
</reference>
<keyword evidence="2" id="KW-0804">Transcription</keyword>
<sequence>MANAFRRIMIAEVLTIAILKQLLKPLNLELFLQEKAITFQHIQDPGICIS</sequence>